<dbReference type="GO" id="GO:0102009">
    <property type="term" value="F:proline dipeptidase activity"/>
    <property type="evidence" value="ECO:0007669"/>
    <property type="project" value="UniProtKB-EC"/>
</dbReference>
<feature type="domain" description="Creatinase N-terminal" evidence="2">
    <location>
        <begin position="6"/>
        <end position="135"/>
    </location>
</feature>
<dbReference type="Pfam" id="PF00557">
    <property type="entry name" value="Peptidase_M24"/>
    <property type="match status" value="1"/>
</dbReference>
<dbReference type="InterPro" id="IPR036005">
    <property type="entry name" value="Creatinase/aminopeptidase-like"/>
</dbReference>
<dbReference type="PATRIC" id="fig|213810.4.peg.2198"/>
<proteinExistence type="predicted"/>
<dbReference type="Proteomes" id="UP000007054">
    <property type="component" value="Chromosome"/>
</dbReference>
<dbReference type="KEGG" id="rch:RUM_23100"/>
<dbReference type="GO" id="GO:0008235">
    <property type="term" value="F:metalloexopeptidase activity"/>
    <property type="evidence" value="ECO:0007669"/>
    <property type="project" value="UniProtKB-ARBA"/>
</dbReference>
<dbReference type="AlphaFoldDB" id="D4LFA7"/>
<keyword evidence="3" id="KW-0378">Hydrolase</keyword>
<dbReference type="Gene3D" id="3.40.350.10">
    <property type="entry name" value="Creatinase/prolidase N-terminal domain"/>
    <property type="match status" value="1"/>
</dbReference>
<dbReference type="PANTHER" id="PTHR46112">
    <property type="entry name" value="AMINOPEPTIDASE"/>
    <property type="match status" value="1"/>
</dbReference>
<dbReference type="Gene3D" id="3.90.230.10">
    <property type="entry name" value="Creatinase/methionine aminopeptidase superfamily"/>
    <property type="match status" value="1"/>
</dbReference>
<dbReference type="InterPro" id="IPR029149">
    <property type="entry name" value="Creatin/AminoP/Spt16_N"/>
</dbReference>
<dbReference type="EC" id="3.4.11.9" evidence="3"/>
<sequence length="361" mass="38852">MNQLPNIAAMLRAQQVQALLLTNDAPESIQYATGFGGLEGMVLITAAGKGFVLTDSRYIEAARARLTPLGFAVSVPPQGGPSAPALRALLEGEQITRLAFLAQCMSVQTHQRLTAALPDCTLEPLGEGLTRLRQIKDQDEIACLRQAQRIAEEAFDALLGQIKPGMQEKELAALLEYEMAKRGSERPSFDTILISGAKTSMPHGMPDTKPVAAGEFILVDFGAVVNGYHSDMTRTFALGSATERMRTVYSTVLAAQETGIRMLRAGVSCDQPHLAAHQVIRDAGFGDCFGHALGHCVGLEIHESPALSPRAKQHLEPGMVITVEPGIYLPGEFGVRIEDLLLIQPDGAEDLTHTPKKLLIL</sequence>
<protein>
    <submittedName>
        <fullName evidence="3">Xaa-Pro aminopeptidase</fullName>
        <ecNumber evidence="3">3.4.11.9</ecNumber>
        <ecNumber evidence="3">3.4.13.9</ecNumber>
    </submittedName>
</protein>
<keyword evidence="3" id="KW-0224">Dipeptidase</keyword>
<organism evidence="3 4">
    <name type="scientific">Ruminococcus champanellensis (strain DSM 18848 / JCM 17042 / KCTC 15320 / 18P13)</name>
    <dbReference type="NCBI Taxonomy" id="213810"/>
    <lineage>
        <taxon>Bacteria</taxon>
        <taxon>Bacillati</taxon>
        <taxon>Bacillota</taxon>
        <taxon>Clostridia</taxon>
        <taxon>Eubacteriales</taxon>
        <taxon>Oscillospiraceae</taxon>
        <taxon>Ruminococcus</taxon>
    </lineage>
</organism>
<keyword evidence="3" id="KW-0031">Aminopeptidase</keyword>
<dbReference type="PRINTS" id="PR00599">
    <property type="entry name" value="MAPEPTIDASE"/>
</dbReference>
<dbReference type="SUPFAM" id="SSF55920">
    <property type="entry name" value="Creatinase/aminopeptidase"/>
    <property type="match status" value="1"/>
</dbReference>
<accession>D4LFA7</accession>
<evidence type="ECO:0000313" key="3">
    <source>
        <dbReference type="EMBL" id="CBL18302.1"/>
    </source>
</evidence>
<keyword evidence="4" id="KW-1185">Reference proteome</keyword>
<dbReference type="SUPFAM" id="SSF53092">
    <property type="entry name" value="Creatinase/prolidase N-terminal domain"/>
    <property type="match status" value="1"/>
</dbReference>
<evidence type="ECO:0000313" key="4">
    <source>
        <dbReference type="Proteomes" id="UP000007054"/>
    </source>
</evidence>
<dbReference type="InterPro" id="IPR050659">
    <property type="entry name" value="Peptidase_M24B"/>
</dbReference>
<dbReference type="GeneID" id="83156957"/>
<dbReference type="EMBL" id="FP929052">
    <property type="protein sequence ID" value="CBL18302.1"/>
    <property type="molecule type" value="Genomic_DNA"/>
</dbReference>
<dbReference type="STRING" id="213810.RUM_23100"/>
<gene>
    <name evidence="3" type="ordered locus">RUM_23100</name>
</gene>
<name>D4LFA7_RUMC1</name>
<dbReference type="InterPro" id="IPR001714">
    <property type="entry name" value="Pept_M24_MAP"/>
</dbReference>
<dbReference type="RefSeq" id="WP_015559208.1">
    <property type="nucleotide sequence ID" value="NC_021039.1"/>
</dbReference>
<keyword evidence="3" id="KW-0645">Protease</keyword>
<feature type="domain" description="Peptidase M24" evidence="1">
    <location>
        <begin position="143"/>
        <end position="344"/>
    </location>
</feature>
<dbReference type="HOGENOM" id="CLU_017266_4_2_9"/>
<dbReference type="Pfam" id="PF01321">
    <property type="entry name" value="Creatinase_N"/>
    <property type="match status" value="1"/>
</dbReference>
<dbReference type="GO" id="GO:0004177">
    <property type="term" value="F:aminopeptidase activity"/>
    <property type="evidence" value="ECO:0007669"/>
    <property type="project" value="UniProtKB-KW"/>
</dbReference>
<evidence type="ECO:0000259" key="1">
    <source>
        <dbReference type="Pfam" id="PF00557"/>
    </source>
</evidence>
<dbReference type="InterPro" id="IPR000587">
    <property type="entry name" value="Creatinase_N"/>
</dbReference>
<dbReference type="PANTHER" id="PTHR46112:SF3">
    <property type="entry name" value="AMINOPEPTIDASE YPDF"/>
    <property type="match status" value="1"/>
</dbReference>
<dbReference type="CDD" id="cd01092">
    <property type="entry name" value="APP-like"/>
    <property type="match status" value="1"/>
</dbReference>
<reference evidence="3" key="2">
    <citation type="submission" date="2010-03" db="EMBL/GenBank/DDBJ databases">
        <authorList>
            <person name="Pajon A."/>
        </authorList>
    </citation>
    <scope>NUCLEOTIDE SEQUENCE</scope>
    <source>
        <strain evidence="3">Type strain: 18P13</strain>
    </source>
</reference>
<evidence type="ECO:0000259" key="2">
    <source>
        <dbReference type="Pfam" id="PF01321"/>
    </source>
</evidence>
<reference evidence="3" key="1">
    <citation type="submission" date="2010-03" db="EMBL/GenBank/DDBJ databases">
        <title>The genome sequence of Ruminococcus sp. 18P13.</title>
        <authorList>
            <consortium name="metaHIT consortium -- http://www.metahit.eu/"/>
            <person name="Pajon A."/>
            <person name="Turner K."/>
            <person name="Parkhill J."/>
            <person name="Bernalier A."/>
        </authorList>
    </citation>
    <scope>NUCLEOTIDE SEQUENCE [LARGE SCALE GENOMIC DNA]</scope>
    <source>
        <strain evidence="3">Type strain: 18P13</strain>
    </source>
</reference>
<dbReference type="EC" id="3.4.13.9" evidence="3"/>
<dbReference type="InterPro" id="IPR000994">
    <property type="entry name" value="Pept_M24"/>
</dbReference>